<accession>A0ABN2S8Y4</accession>
<evidence type="ECO:0000256" key="1">
    <source>
        <dbReference type="SAM" id="Phobius"/>
    </source>
</evidence>
<keyword evidence="1" id="KW-0472">Membrane</keyword>
<keyword evidence="3" id="KW-1185">Reference proteome</keyword>
<dbReference type="EMBL" id="BAAAPC010000002">
    <property type="protein sequence ID" value="GAA1982583.1"/>
    <property type="molecule type" value="Genomic_DNA"/>
</dbReference>
<keyword evidence="1" id="KW-0812">Transmembrane</keyword>
<reference evidence="3" key="1">
    <citation type="journal article" date="2019" name="Int. J. Syst. Evol. Microbiol.">
        <title>The Global Catalogue of Microorganisms (GCM) 10K type strain sequencing project: providing services to taxonomists for standard genome sequencing and annotation.</title>
        <authorList>
            <consortium name="The Broad Institute Genomics Platform"/>
            <consortium name="The Broad Institute Genome Sequencing Center for Infectious Disease"/>
            <person name="Wu L."/>
            <person name="Ma J."/>
        </authorList>
    </citation>
    <scope>NUCLEOTIDE SEQUENCE [LARGE SCALE GENOMIC DNA]</scope>
    <source>
        <strain evidence="3">JCM 15313</strain>
    </source>
</reference>
<name>A0ABN2S8Y4_9ACTN</name>
<dbReference type="Proteomes" id="UP001501585">
    <property type="component" value="Unassembled WGS sequence"/>
</dbReference>
<gene>
    <name evidence="2" type="ORF">GCM10009799_04690</name>
</gene>
<sequence>MHDSNSQRLDRDERKMRLGQAIQNEVLKGGAVESRDDFQAVIRFGKPVNHMLHLVLTLVTCTIWAWVWLIVWIISTQKNKTITLSVDEYGRVLRQEI</sequence>
<keyword evidence="1" id="KW-1133">Transmembrane helix</keyword>
<feature type="transmembrane region" description="Helical" evidence="1">
    <location>
        <begin position="51"/>
        <end position="74"/>
    </location>
</feature>
<evidence type="ECO:0000313" key="3">
    <source>
        <dbReference type="Proteomes" id="UP001501585"/>
    </source>
</evidence>
<organism evidence="2 3">
    <name type="scientific">Nocardiopsis rhodophaea</name>
    <dbReference type="NCBI Taxonomy" id="280238"/>
    <lineage>
        <taxon>Bacteria</taxon>
        <taxon>Bacillati</taxon>
        <taxon>Actinomycetota</taxon>
        <taxon>Actinomycetes</taxon>
        <taxon>Streptosporangiales</taxon>
        <taxon>Nocardiopsidaceae</taxon>
        <taxon>Nocardiopsis</taxon>
    </lineage>
</organism>
<comment type="caution">
    <text evidence="2">The sequence shown here is derived from an EMBL/GenBank/DDBJ whole genome shotgun (WGS) entry which is preliminary data.</text>
</comment>
<evidence type="ECO:0000313" key="2">
    <source>
        <dbReference type="EMBL" id="GAA1982583.1"/>
    </source>
</evidence>
<protein>
    <submittedName>
        <fullName evidence="2">Uncharacterized protein</fullName>
    </submittedName>
</protein>
<proteinExistence type="predicted"/>
<dbReference type="RefSeq" id="WP_344099507.1">
    <property type="nucleotide sequence ID" value="NZ_BAAAPC010000002.1"/>
</dbReference>